<keyword evidence="3" id="KW-1185">Reference proteome</keyword>
<evidence type="ECO:0000256" key="1">
    <source>
        <dbReference type="ARBA" id="ARBA00005254"/>
    </source>
</evidence>
<accession>A0ABV3FEG5</accession>
<dbReference type="Pfam" id="PF00378">
    <property type="entry name" value="ECH_1"/>
    <property type="match status" value="1"/>
</dbReference>
<name>A0ABV3FEG5_9NOCA</name>
<dbReference type="Gene3D" id="3.90.226.10">
    <property type="entry name" value="2-enoyl-CoA Hydratase, Chain A, domain 1"/>
    <property type="match status" value="1"/>
</dbReference>
<organism evidence="2 3">
    <name type="scientific">Nocardia fusca</name>
    <dbReference type="NCBI Taxonomy" id="941183"/>
    <lineage>
        <taxon>Bacteria</taxon>
        <taxon>Bacillati</taxon>
        <taxon>Actinomycetota</taxon>
        <taxon>Actinomycetes</taxon>
        <taxon>Mycobacteriales</taxon>
        <taxon>Nocardiaceae</taxon>
        <taxon>Nocardia</taxon>
    </lineage>
</organism>
<protein>
    <submittedName>
        <fullName evidence="2">Enoyl-CoA hydratase/isomerase family protein</fullName>
    </submittedName>
</protein>
<comment type="similarity">
    <text evidence="1">Belongs to the enoyl-CoA hydratase/isomerase family.</text>
</comment>
<dbReference type="PANTHER" id="PTHR43802">
    <property type="entry name" value="ENOYL-COA HYDRATASE"/>
    <property type="match status" value="1"/>
</dbReference>
<comment type="caution">
    <text evidence="2">The sequence shown here is derived from an EMBL/GenBank/DDBJ whole genome shotgun (WGS) entry which is preliminary data.</text>
</comment>
<dbReference type="InterPro" id="IPR001753">
    <property type="entry name" value="Enoyl-CoA_hydra/iso"/>
</dbReference>
<sequence length="359" mass="37249">MDVRTLTAAEVAGGALPESVLDPDSLLEPVLIVELDGADGATARTAAARIAAWGSLAVGVCSGGIAPDLAPLTAALDLTYATAETTDRSVVGVADLDRARTEFLARVQRCPQASHIAGQVLRASEDLPVPAAIDVESLAYSTLQGGAEFGAWLGERRRLGRALPPPPDTAPVLLSAAGDTLRITLNRPERRNAYGTAVRDGLVEALRTAVVADAFGRIVLDGAGSSFCSGGDLDEFGHTPDIATAHLIRTRGGAARLMARLADRIEVRLHGHCVGAGIEIAAFAGRVVAAPDTVVRLPEVAMGLIPGAGGTVSVPRRIGRWRALHLFVTGVALGAERARAWGLVDEIVEAAWRQVAGSR</sequence>
<dbReference type="EMBL" id="JBFAIH010000017">
    <property type="protein sequence ID" value="MEV0365985.1"/>
    <property type="molecule type" value="Genomic_DNA"/>
</dbReference>
<dbReference type="PANTHER" id="PTHR43802:SF1">
    <property type="entry name" value="IP11341P-RELATED"/>
    <property type="match status" value="1"/>
</dbReference>
<dbReference type="CDD" id="cd06558">
    <property type="entry name" value="crotonase-like"/>
    <property type="match status" value="1"/>
</dbReference>
<gene>
    <name evidence="2" type="ORF">AB0H72_25110</name>
</gene>
<dbReference type="SUPFAM" id="SSF52096">
    <property type="entry name" value="ClpP/crotonase"/>
    <property type="match status" value="1"/>
</dbReference>
<dbReference type="Proteomes" id="UP001551658">
    <property type="component" value="Unassembled WGS sequence"/>
</dbReference>
<dbReference type="RefSeq" id="WP_357983236.1">
    <property type="nucleotide sequence ID" value="NZ_JBFAIH010000017.1"/>
</dbReference>
<reference evidence="2 3" key="1">
    <citation type="submission" date="2024-06" db="EMBL/GenBank/DDBJ databases">
        <title>The Natural Products Discovery Center: Release of the First 8490 Sequenced Strains for Exploring Actinobacteria Biosynthetic Diversity.</title>
        <authorList>
            <person name="Kalkreuter E."/>
            <person name="Kautsar S.A."/>
            <person name="Yang D."/>
            <person name="Bader C.D."/>
            <person name="Teijaro C.N."/>
            <person name="Fluegel L."/>
            <person name="Davis C.M."/>
            <person name="Simpson J.R."/>
            <person name="Lauterbach L."/>
            <person name="Steele A.D."/>
            <person name="Gui C."/>
            <person name="Meng S."/>
            <person name="Li G."/>
            <person name="Viehrig K."/>
            <person name="Ye F."/>
            <person name="Su P."/>
            <person name="Kiefer A.F."/>
            <person name="Nichols A."/>
            <person name="Cepeda A.J."/>
            <person name="Yan W."/>
            <person name="Fan B."/>
            <person name="Jiang Y."/>
            <person name="Adhikari A."/>
            <person name="Zheng C.-J."/>
            <person name="Schuster L."/>
            <person name="Cowan T.M."/>
            <person name="Smanski M.J."/>
            <person name="Chevrette M.G."/>
            <person name="De Carvalho L.P.S."/>
            <person name="Shen B."/>
        </authorList>
    </citation>
    <scope>NUCLEOTIDE SEQUENCE [LARGE SCALE GENOMIC DNA]</scope>
    <source>
        <strain evidence="2 3">NPDC050671</strain>
    </source>
</reference>
<proteinExistence type="inferred from homology"/>
<evidence type="ECO:0000313" key="2">
    <source>
        <dbReference type="EMBL" id="MEV0365985.1"/>
    </source>
</evidence>
<evidence type="ECO:0000313" key="3">
    <source>
        <dbReference type="Proteomes" id="UP001551658"/>
    </source>
</evidence>
<dbReference type="InterPro" id="IPR029045">
    <property type="entry name" value="ClpP/crotonase-like_dom_sf"/>
</dbReference>